<dbReference type="RefSeq" id="WP_159525368.1">
    <property type="nucleotide sequence ID" value="NZ_WUUU01000015.1"/>
</dbReference>
<evidence type="ECO:0000313" key="2">
    <source>
        <dbReference type="EMBL" id="MXR19793.1"/>
    </source>
</evidence>
<proteinExistence type="predicted"/>
<dbReference type="EMBL" id="WUUU01000015">
    <property type="protein sequence ID" value="MXR19793.1"/>
    <property type="molecule type" value="Genomic_DNA"/>
</dbReference>
<evidence type="ECO:0000313" key="3">
    <source>
        <dbReference type="Proteomes" id="UP000471521"/>
    </source>
</evidence>
<keyword evidence="1" id="KW-1133">Transmembrane helix</keyword>
<sequence length="210" mass="22348">MPSTVVHVAFGALVATAFLHEFDAKALAVVCAFAAFPDVDTFLGIWIAGGHRALLHTLLLPVLLGVVVYWDAHRGESWLRARFGRSGPHVAAVGVVALTLGGILPDLMTNGVNLLYPVHDRFYTFAGKLELSSTDGVVQTFVDLSEDASSGGSVGGTTENTHYYTGVDLERGQDPENAERVFPVVASGMQLVVVVTAIAGVIGRFREAKR</sequence>
<feature type="transmembrane region" description="Helical" evidence="1">
    <location>
        <begin position="90"/>
        <end position="108"/>
    </location>
</feature>
<dbReference type="Pfam" id="PF04307">
    <property type="entry name" value="YdjM"/>
    <property type="match status" value="1"/>
</dbReference>
<dbReference type="GO" id="GO:0016787">
    <property type="term" value="F:hydrolase activity"/>
    <property type="evidence" value="ECO:0007669"/>
    <property type="project" value="UniProtKB-KW"/>
</dbReference>
<name>A0A6B0SJT9_9EURY</name>
<protein>
    <submittedName>
        <fullName evidence="2">Metal-dependent hydrolase</fullName>
    </submittedName>
</protein>
<dbReference type="AlphaFoldDB" id="A0A6B0SJT9"/>
<organism evidence="2 3">
    <name type="scientific">Halobacterium bonnevillei</name>
    <dbReference type="NCBI Taxonomy" id="2692200"/>
    <lineage>
        <taxon>Archaea</taxon>
        <taxon>Methanobacteriati</taxon>
        <taxon>Methanobacteriota</taxon>
        <taxon>Stenosarchaea group</taxon>
        <taxon>Halobacteria</taxon>
        <taxon>Halobacteriales</taxon>
        <taxon>Halobacteriaceae</taxon>
        <taxon>Halobacterium</taxon>
    </lineage>
</organism>
<dbReference type="OrthoDB" id="252570at2157"/>
<keyword evidence="2" id="KW-0378">Hydrolase</keyword>
<keyword evidence="3" id="KW-1185">Reference proteome</keyword>
<feature type="transmembrane region" description="Helical" evidence="1">
    <location>
        <begin position="52"/>
        <end position="70"/>
    </location>
</feature>
<dbReference type="InterPro" id="IPR007404">
    <property type="entry name" value="YdjM-like"/>
</dbReference>
<gene>
    <name evidence="2" type="ORF">GRX66_03945</name>
</gene>
<reference evidence="2 3" key="1">
    <citation type="submission" date="2019-12" db="EMBL/GenBank/DDBJ databases">
        <title>Isolation and characterization of three novel carbon monoxide-oxidizing members of Halobacteria from salione crusts and soils.</title>
        <authorList>
            <person name="Myers M.R."/>
            <person name="King G.M."/>
        </authorList>
    </citation>
    <scope>NUCLEOTIDE SEQUENCE [LARGE SCALE GENOMIC DNA]</scope>
    <source>
        <strain evidence="2 3">PCN9</strain>
    </source>
</reference>
<keyword evidence="1" id="KW-0812">Transmembrane</keyword>
<feature type="transmembrane region" description="Helical" evidence="1">
    <location>
        <begin position="181"/>
        <end position="202"/>
    </location>
</feature>
<evidence type="ECO:0000256" key="1">
    <source>
        <dbReference type="SAM" id="Phobius"/>
    </source>
</evidence>
<dbReference type="Proteomes" id="UP000471521">
    <property type="component" value="Unassembled WGS sequence"/>
</dbReference>
<keyword evidence="1" id="KW-0472">Membrane</keyword>
<comment type="caution">
    <text evidence="2">The sequence shown here is derived from an EMBL/GenBank/DDBJ whole genome shotgun (WGS) entry which is preliminary data.</text>
</comment>
<accession>A0A6B0SJT9</accession>